<evidence type="ECO:0000256" key="4">
    <source>
        <dbReference type="ARBA" id="ARBA00023002"/>
    </source>
</evidence>
<evidence type="ECO:0000256" key="5">
    <source>
        <dbReference type="ARBA" id="ARBA00023004"/>
    </source>
</evidence>
<dbReference type="EMBL" id="MUXU01000022">
    <property type="protein sequence ID" value="OOR91337.1"/>
    <property type="molecule type" value="Genomic_DNA"/>
</dbReference>
<dbReference type="STRING" id="34060.B0181_03270"/>
<evidence type="ECO:0000313" key="8">
    <source>
        <dbReference type="EMBL" id="STZ13947.1"/>
    </source>
</evidence>
<reference evidence="7 9" key="1">
    <citation type="submission" date="2017-02" db="EMBL/GenBank/DDBJ databases">
        <title>Draft genome sequence of Moraxella caviae CCUG 355 type strain.</title>
        <authorList>
            <person name="Engstrom-Jakobsson H."/>
            <person name="Salva-Serra F."/>
            <person name="Thorell K."/>
            <person name="Gonzales-Siles L."/>
            <person name="Karlsson R."/>
            <person name="Boulund F."/>
            <person name="Engstrand L."/>
            <person name="Moore E."/>
        </authorList>
    </citation>
    <scope>NUCLEOTIDE SEQUENCE [LARGE SCALE GENOMIC DNA]</scope>
    <source>
        <strain evidence="7 9">CCUG 355</strain>
    </source>
</reference>
<accession>A0A1T0A6L4</accession>
<dbReference type="GO" id="GO:0000908">
    <property type="term" value="F:taurine dioxygenase activity"/>
    <property type="evidence" value="ECO:0007669"/>
    <property type="project" value="UniProtKB-EC"/>
</dbReference>
<sequence length="281" mass="31728">MSALNTTIIKPAIGAIVHDIDLNHITDEQMSAIKALLLDRQVIFFRGQSLSPTAQADFARNFGELHIHPVFPTTPESREIIVLDSHATDLRDNELWHTDVTFSKTPPLGCVLQAIKIPESGGDTLWASSKAAYDALPEDTKQKIKGLTAVHDIRLSFPEERFGMSDEEKARLDEIYAKNPPVTHPVVRTHPDTKAQGLFVTEGFTDYIKDMPREDSDELLQALFAHSVKDEFTLRWQWQAGDIAIWDNRATQHKALFDYGDAHRIMHRATVLGDEPYYQEA</sequence>
<dbReference type="AlphaFoldDB" id="A0A1T0A6L4"/>
<dbReference type="EMBL" id="UGQE01000004">
    <property type="protein sequence ID" value="STZ13947.1"/>
    <property type="molecule type" value="Genomic_DNA"/>
</dbReference>
<evidence type="ECO:0000256" key="3">
    <source>
        <dbReference type="ARBA" id="ARBA00022964"/>
    </source>
</evidence>
<dbReference type="Gene3D" id="3.60.130.10">
    <property type="entry name" value="Clavaminate synthase-like"/>
    <property type="match status" value="1"/>
</dbReference>
<keyword evidence="5" id="KW-0408">Iron</keyword>
<dbReference type="Pfam" id="PF02668">
    <property type="entry name" value="TauD"/>
    <property type="match status" value="1"/>
</dbReference>
<keyword evidence="4 8" id="KW-0560">Oxidoreductase</keyword>
<dbReference type="NCBIfam" id="NF007104">
    <property type="entry name" value="PRK09553.1"/>
    <property type="match status" value="1"/>
</dbReference>
<dbReference type="EC" id="1.14.11.17" evidence="8"/>
<dbReference type="Proteomes" id="UP000190435">
    <property type="component" value="Unassembled WGS sequence"/>
</dbReference>
<protein>
    <submittedName>
        <fullName evidence="7 8">Taurine dioxygenase</fullName>
        <ecNumber evidence="8">1.14.11.17</ecNumber>
    </submittedName>
</protein>
<dbReference type="OrthoDB" id="581608at2"/>
<feature type="domain" description="TauD/TfdA-like" evidence="6">
    <location>
        <begin position="9"/>
        <end position="270"/>
    </location>
</feature>
<dbReference type="GO" id="GO:0006790">
    <property type="term" value="P:sulfur compound metabolic process"/>
    <property type="evidence" value="ECO:0007669"/>
    <property type="project" value="TreeGrafter"/>
</dbReference>
<name>A0A1T0A6L4_9GAMM</name>
<reference evidence="8 10" key="2">
    <citation type="submission" date="2018-06" db="EMBL/GenBank/DDBJ databases">
        <authorList>
            <consortium name="Pathogen Informatics"/>
            <person name="Doyle S."/>
        </authorList>
    </citation>
    <scope>NUCLEOTIDE SEQUENCE [LARGE SCALE GENOMIC DNA]</scope>
    <source>
        <strain evidence="8 10">NCTC10293</strain>
    </source>
</reference>
<evidence type="ECO:0000259" key="6">
    <source>
        <dbReference type="Pfam" id="PF02668"/>
    </source>
</evidence>
<dbReference type="Proteomes" id="UP000255279">
    <property type="component" value="Unassembled WGS sequence"/>
</dbReference>
<keyword evidence="9" id="KW-1185">Reference proteome</keyword>
<keyword evidence="2" id="KW-0479">Metal-binding</keyword>
<dbReference type="GO" id="GO:0005737">
    <property type="term" value="C:cytoplasm"/>
    <property type="evidence" value="ECO:0007669"/>
    <property type="project" value="TreeGrafter"/>
</dbReference>
<dbReference type="GO" id="GO:0046872">
    <property type="term" value="F:metal ion binding"/>
    <property type="evidence" value="ECO:0007669"/>
    <property type="project" value="UniProtKB-KW"/>
</dbReference>
<dbReference type="RefSeq" id="WP_078276055.1">
    <property type="nucleotide sequence ID" value="NZ_MUXU01000022.1"/>
</dbReference>
<gene>
    <name evidence="8" type="primary">tauD</name>
    <name evidence="7" type="ORF">B0181_03270</name>
    <name evidence="8" type="ORF">NCTC10293_01526</name>
</gene>
<organism evidence="7 9">
    <name type="scientific">Moraxella caviae</name>
    <dbReference type="NCBI Taxonomy" id="34060"/>
    <lineage>
        <taxon>Bacteria</taxon>
        <taxon>Pseudomonadati</taxon>
        <taxon>Pseudomonadota</taxon>
        <taxon>Gammaproteobacteria</taxon>
        <taxon>Moraxellales</taxon>
        <taxon>Moraxellaceae</taxon>
        <taxon>Moraxella</taxon>
    </lineage>
</organism>
<dbReference type="PANTHER" id="PTHR30468">
    <property type="entry name" value="ALPHA-KETOGLUTARATE-DEPENDENT SULFONATE DIOXYGENASE"/>
    <property type="match status" value="1"/>
</dbReference>
<dbReference type="InterPro" id="IPR051323">
    <property type="entry name" value="AtsK-like"/>
</dbReference>
<evidence type="ECO:0000313" key="10">
    <source>
        <dbReference type="Proteomes" id="UP000255279"/>
    </source>
</evidence>
<dbReference type="SUPFAM" id="SSF51197">
    <property type="entry name" value="Clavaminate synthase-like"/>
    <property type="match status" value="1"/>
</dbReference>
<dbReference type="InterPro" id="IPR003819">
    <property type="entry name" value="TauD/TfdA-like"/>
</dbReference>
<evidence type="ECO:0000256" key="1">
    <source>
        <dbReference type="ARBA" id="ARBA00005896"/>
    </source>
</evidence>
<evidence type="ECO:0000313" key="9">
    <source>
        <dbReference type="Proteomes" id="UP000190435"/>
    </source>
</evidence>
<evidence type="ECO:0000313" key="7">
    <source>
        <dbReference type="EMBL" id="OOR91337.1"/>
    </source>
</evidence>
<evidence type="ECO:0000256" key="2">
    <source>
        <dbReference type="ARBA" id="ARBA00022723"/>
    </source>
</evidence>
<keyword evidence="3 7" id="KW-0223">Dioxygenase</keyword>
<dbReference type="InterPro" id="IPR042098">
    <property type="entry name" value="TauD-like_sf"/>
</dbReference>
<proteinExistence type="inferred from homology"/>
<dbReference type="PANTHER" id="PTHR30468:SF1">
    <property type="entry name" value="ALPHA-KETOGLUTARATE-DEPENDENT SULFONATE DIOXYGENASE"/>
    <property type="match status" value="1"/>
</dbReference>
<comment type="similarity">
    <text evidence="1">Belongs to the TfdA dioxygenase family.</text>
</comment>